<evidence type="ECO:0000259" key="1">
    <source>
        <dbReference type="PROSITE" id="PS50883"/>
    </source>
</evidence>
<organism evidence="2 3">
    <name type="scientific">Pseudacidovorax intermedius</name>
    <dbReference type="NCBI Taxonomy" id="433924"/>
    <lineage>
        <taxon>Bacteria</taxon>
        <taxon>Pseudomonadati</taxon>
        <taxon>Pseudomonadota</taxon>
        <taxon>Betaproteobacteria</taxon>
        <taxon>Burkholderiales</taxon>
        <taxon>Comamonadaceae</taxon>
        <taxon>Pseudacidovorax</taxon>
    </lineage>
</organism>
<name>A0A370FDK0_9BURK</name>
<dbReference type="PROSITE" id="PS50883">
    <property type="entry name" value="EAL"/>
    <property type="match status" value="1"/>
</dbReference>
<dbReference type="Pfam" id="PF00563">
    <property type="entry name" value="EAL"/>
    <property type="match status" value="1"/>
</dbReference>
<dbReference type="InterPro" id="IPR035919">
    <property type="entry name" value="EAL_sf"/>
</dbReference>
<feature type="domain" description="EAL" evidence="1">
    <location>
        <begin position="182"/>
        <end position="436"/>
    </location>
</feature>
<reference evidence="2 3" key="1">
    <citation type="submission" date="2018-07" db="EMBL/GenBank/DDBJ databases">
        <title>Genomic Encyclopedia of Type Strains, Phase IV (KMG-IV): sequencing the most valuable type-strain genomes for metagenomic binning, comparative biology and taxonomic classification.</title>
        <authorList>
            <person name="Goeker M."/>
        </authorList>
    </citation>
    <scope>NUCLEOTIDE SEQUENCE [LARGE SCALE GENOMIC DNA]</scope>
    <source>
        <strain evidence="2 3">DSM 21352</strain>
    </source>
</reference>
<evidence type="ECO:0000313" key="2">
    <source>
        <dbReference type="EMBL" id="RDI24121.1"/>
    </source>
</evidence>
<dbReference type="SUPFAM" id="SSF141868">
    <property type="entry name" value="EAL domain-like"/>
    <property type="match status" value="1"/>
</dbReference>
<comment type="caution">
    <text evidence="2">The sequence shown here is derived from an EMBL/GenBank/DDBJ whole genome shotgun (WGS) entry which is preliminary data.</text>
</comment>
<dbReference type="InterPro" id="IPR050706">
    <property type="entry name" value="Cyclic-di-GMP_PDE-like"/>
</dbReference>
<sequence length="460" mass="48695">MGSRGIGHGGACAEHDAPPVALTQGPLPAGAVAAHPESGFCAAARSAPPLRAAFLSITNAAAIAEAYGAVAASSLSAQLLHGLREWLGHPLRAERVADDCLVLWVDGDATALERLLARAGRESFPVDGQACLPALHADWLDIEGDQARMLTPEESAYAHFVATPSPSAAGGWQAAADRFRADMSAASELAGALGASRVALDWQEVANAQSPGDSLCLRGTPCLVPIAEGMQALSSDIFVPALERLNLTRHLDRTMVLLTLARLDRMTRLHLSCRISPLSALDDAYWTSVFDALAQRPAMARRFTLEIGGRAALPALESTRAFCQKLRERGVRIAVSRFGSGSDSIGLEGLQACRPDMLVLDELCILRARHSEAGRQELRDMVRTCGALVPHTVVAGVDGEQDLAHARAAGAQWVCGRGVPRSPVRREAAAVGRPIVRRVAPLAVAAAAPEVARPHIDFWH</sequence>
<dbReference type="SMART" id="SM00052">
    <property type="entry name" value="EAL"/>
    <property type="match status" value="1"/>
</dbReference>
<proteinExistence type="predicted"/>
<dbReference type="Proteomes" id="UP000255265">
    <property type="component" value="Unassembled WGS sequence"/>
</dbReference>
<dbReference type="GO" id="GO:0071111">
    <property type="term" value="F:cyclic-guanylate-specific phosphodiesterase activity"/>
    <property type="evidence" value="ECO:0007669"/>
    <property type="project" value="InterPro"/>
</dbReference>
<gene>
    <name evidence="2" type="ORF">DFR41_10536</name>
</gene>
<dbReference type="InterPro" id="IPR001633">
    <property type="entry name" value="EAL_dom"/>
</dbReference>
<accession>A0A370FDK0</accession>
<dbReference type="PANTHER" id="PTHR33121">
    <property type="entry name" value="CYCLIC DI-GMP PHOSPHODIESTERASE PDEF"/>
    <property type="match status" value="1"/>
</dbReference>
<evidence type="ECO:0000313" key="3">
    <source>
        <dbReference type="Proteomes" id="UP000255265"/>
    </source>
</evidence>
<keyword evidence="3" id="KW-1185">Reference proteome</keyword>
<dbReference type="PANTHER" id="PTHR33121:SF23">
    <property type="entry name" value="CYCLIC DI-GMP PHOSPHODIESTERASE PDEB"/>
    <property type="match status" value="1"/>
</dbReference>
<dbReference type="AlphaFoldDB" id="A0A370FDK0"/>
<dbReference type="Gene3D" id="3.20.20.450">
    <property type="entry name" value="EAL domain"/>
    <property type="match status" value="1"/>
</dbReference>
<protein>
    <submittedName>
        <fullName evidence="2">EAL domain-containing protein (Putative c-di-GMP-specific phosphodiesterase class I)</fullName>
    </submittedName>
</protein>
<dbReference type="EMBL" id="QQAV01000005">
    <property type="protein sequence ID" value="RDI24121.1"/>
    <property type="molecule type" value="Genomic_DNA"/>
</dbReference>